<dbReference type="CDD" id="cd08955">
    <property type="entry name" value="KR_2_FAS_SDR_x"/>
    <property type="match status" value="1"/>
</dbReference>
<sequence>MSKEFYEKISGLSPKRLALLALDLHAEREALQRARSEPIAIVGVSCRIPGGARTPEAFWRLLHDGVDAITEVPRERWDVDALFDPDPTRRGRTYARWGGFIEGVDQFDAAFFGVSPREASRMDPQQRMLLEVAWEALERAGQPPDQLAGSRSGVFLGIIGSDYAQLQARQLGDAPDIYHLTGTSLNAAAGRLAYTLGLQGPCMAIDTACSSSLVGLHLASQSLRNRECDLALAAGTNLMLLPDPTIALSSSRGLAPDGRCKTFDASANGFVRAEGCVVLVLRRLSDALARGDEILSLIVGSAVNQDGASSGLMVPNGPAQERVIEQALASAGLGPERISYVEAHGTGTSLGDPIELQALARALGVGRGPDAPLFVGSVKTNVGHLEASAGLTGVLKTALALRHEVIPPNLHFRRLNPDIVLEGVPVVVPTEPQPWPRTGQPRLAGVSAFGISGTNAHVILQEPPAPMTPPAVPVRDSELLVLSARGPEALRAMAGAHAQWLSSHGEVPLREVCATAAVSRAHHEHRLALAGRTHEALAEQLEAFSRGESVPGAATGRVTGTARHRVVFVFPGQGSQWLGMGRRLLAEEPAFREALEHCDAVIQKWSGFSILEELAAEEGRSRLQEIDVIQPVLFAMEVALAELWRAWGIQPHAVVGHSMGEVAAAHVAGTLSLEDAARIICRRSRLLRGVSGQGAMLLVDLTLEEAKEALRGFEAQVSVAVSNSVRSTVFSGAPGAIEAIAGQLKQRDVFCRFVKVDVASHSPQMDPLRPELLAALEGIQPRASQVPICSTVSGRVTDGAEFGADYWADNLREPVLFSKAIEKLAVDGHDLFIELSPHPILLPAVEQHLRHLGREGTVLPSLRRDEDERGSMLTSLGALYVDGYEVDLARQHPVRGRLAALPTYPWQHERFWMESSPRSRRGGELGLHPLLGRHVPLAGQDGAHLWQTELFADAPAYLADHVVHGEVVLPGTGYLEMALAGAAEVWGQASHALEDVIFQEMMVLPRDEARSVQMRLSPEEDGAKRFQIFSRPADAQGTWTLHAEGRLRERDSAEAFSLDEARARCSVHLEGETHYQLMLERGVAFGPSFRLVKELWKGEGEAVARLELSPSVAAEMSAHQLHPALLDACLQAINGAGLGDRRGETFVPVAVDTLRVHGRPGRELWGHARVRPGTASGPGAIEADVTLLSADGQVLMEARGLMARRLDSVRRRSADEIDGWMYQVEWHEAPREESPSPAEAPAGAWLVLADRQGFGRKLKAALNERGERCVLVSHGPESRQLEPGHHVVDPSRPEGFERILAAEFGAGRPACRGVVHLFSLDVPKPDVGVDALTKARALSVESALHLAQAWVGAGFRDMPRMWLVTEGAQAVTVGAHVEHVAQSSLWGLGRVLSLEHPELRSCNVDLGARDDAQAHALVGELLASSLEDQVALRGTARFVARLTRMARSPSAPVEFRADGTYLITGGLGGLGLELAKWLVERGARHLALLGRKGASSEAHGALDALRAMGAEVRVFKADVAARPDLERVLGEVAADMPPLRGVFHASAVLDDGVLVNLNAERLRKVMEPKVQGAWNLHALTAGAPLEHFVLFAAAGSLLGSPGQGNYAAANAFLDALAAYRRGLGMPALSVDWGAWAAVGLAAAAEARGERITQRGVDSMPPAQALEALGRILDSALPRVVVMRFDLRQWSEFYLTAARSPFLSRLAREQAGGGAAQAVRGAFVETLRATEMLKRAQLLETHLCEQAGHVLRLAPTRIDPQQPLGSMGLDSLMGLEIRNRLEASLGLRLPATLVWRHPTVAALVAHLAELLHLPLTAPVEAPRDEAEALEAAIVNNVKLLSDNEAEALLAEKLAALAD</sequence>
<organism evidence="9 10">
    <name type="scientific">Pseudomyxococcus hansupus</name>
    <dbReference type="NCBI Taxonomy" id="1297742"/>
    <lineage>
        <taxon>Bacteria</taxon>
        <taxon>Pseudomonadati</taxon>
        <taxon>Myxococcota</taxon>
        <taxon>Myxococcia</taxon>
        <taxon>Myxococcales</taxon>
        <taxon>Cystobacterineae</taxon>
        <taxon>Myxococcaceae</taxon>
        <taxon>Pseudomyxococcus</taxon>
    </lineage>
</organism>
<feature type="region of interest" description="C-terminal hotdog fold" evidence="5">
    <location>
        <begin position="1066"/>
        <end position="1212"/>
    </location>
</feature>
<dbReference type="GO" id="GO:0006633">
    <property type="term" value="P:fatty acid biosynthetic process"/>
    <property type="evidence" value="ECO:0007669"/>
    <property type="project" value="InterPro"/>
</dbReference>
<dbReference type="SUPFAM" id="SSF51735">
    <property type="entry name" value="NAD(P)-binding Rossmann-fold domains"/>
    <property type="match status" value="2"/>
</dbReference>
<dbReference type="PROSITE" id="PS50075">
    <property type="entry name" value="CARRIER"/>
    <property type="match status" value="1"/>
</dbReference>
<dbReference type="InterPro" id="IPR014043">
    <property type="entry name" value="Acyl_transferase_dom"/>
</dbReference>
<dbReference type="InterPro" id="IPR006162">
    <property type="entry name" value="Ppantetheine_attach_site"/>
</dbReference>
<dbReference type="SMART" id="SM00827">
    <property type="entry name" value="PKS_AT"/>
    <property type="match status" value="1"/>
</dbReference>
<dbReference type="InterPro" id="IPR057326">
    <property type="entry name" value="KR_dom"/>
</dbReference>
<dbReference type="SUPFAM" id="SSF52151">
    <property type="entry name" value="FabD/lysophospholipase-like"/>
    <property type="match status" value="1"/>
</dbReference>
<dbReference type="InterPro" id="IPR042104">
    <property type="entry name" value="PKS_dehydratase_sf"/>
</dbReference>
<dbReference type="KEGG" id="mym:A176_002377"/>
<keyword evidence="2" id="KW-0597">Phosphoprotein</keyword>
<dbReference type="InterPro" id="IPR016039">
    <property type="entry name" value="Thiolase-like"/>
</dbReference>
<dbReference type="SUPFAM" id="SSF55048">
    <property type="entry name" value="Probable ACP-binding domain of malonyl-CoA ACP transacylase"/>
    <property type="match status" value="1"/>
</dbReference>
<comment type="function">
    <text evidence="4">Involved in production of the polyketide antibiotic thailandamide.</text>
</comment>
<dbReference type="SMART" id="SM00825">
    <property type="entry name" value="PKS_KS"/>
    <property type="match status" value="1"/>
</dbReference>
<evidence type="ECO:0000313" key="9">
    <source>
        <dbReference type="EMBL" id="AKQ65465.1"/>
    </source>
</evidence>
<dbReference type="PROSITE" id="PS52019">
    <property type="entry name" value="PKS_MFAS_DH"/>
    <property type="match status" value="1"/>
</dbReference>
<accession>A0A0H4WVU9</accession>
<feature type="region of interest" description="N-terminal hotdog fold" evidence="5">
    <location>
        <begin position="928"/>
        <end position="1054"/>
    </location>
</feature>
<dbReference type="eggNOG" id="COG1028">
    <property type="taxonomic scope" value="Bacteria"/>
</dbReference>
<dbReference type="PATRIC" id="fig|1297742.4.peg.2399"/>
<dbReference type="Pfam" id="PF00698">
    <property type="entry name" value="Acyl_transf_1"/>
    <property type="match status" value="1"/>
</dbReference>
<evidence type="ECO:0000256" key="2">
    <source>
        <dbReference type="ARBA" id="ARBA00022553"/>
    </source>
</evidence>
<dbReference type="Gene3D" id="3.40.50.720">
    <property type="entry name" value="NAD(P)-binding Rossmann-like Domain"/>
    <property type="match status" value="1"/>
</dbReference>
<dbReference type="Gene3D" id="3.40.47.10">
    <property type="match status" value="1"/>
</dbReference>
<dbReference type="Pfam" id="PF02801">
    <property type="entry name" value="Ketoacyl-synt_C"/>
    <property type="match status" value="1"/>
</dbReference>
<evidence type="ECO:0000313" key="10">
    <source>
        <dbReference type="Proteomes" id="UP000009026"/>
    </source>
</evidence>
<dbReference type="InterPro" id="IPR049900">
    <property type="entry name" value="PKS_mFAS_DH"/>
</dbReference>
<dbReference type="Pfam" id="PF21089">
    <property type="entry name" value="PKS_DH_N"/>
    <property type="match status" value="1"/>
</dbReference>
<dbReference type="SUPFAM" id="SSF53901">
    <property type="entry name" value="Thiolase-like"/>
    <property type="match status" value="1"/>
</dbReference>
<dbReference type="PROSITE" id="PS00606">
    <property type="entry name" value="KS3_1"/>
    <property type="match status" value="1"/>
</dbReference>
<dbReference type="InterPro" id="IPR036291">
    <property type="entry name" value="NAD(P)-bd_dom_sf"/>
</dbReference>
<dbReference type="InterPro" id="IPR020841">
    <property type="entry name" value="PKS_Beta-ketoAc_synthase_dom"/>
</dbReference>
<dbReference type="InterPro" id="IPR020807">
    <property type="entry name" value="PKS_DH"/>
</dbReference>
<feature type="domain" description="PKS/mFAS DH" evidence="8">
    <location>
        <begin position="928"/>
        <end position="1212"/>
    </location>
</feature>
<evidence type="ECO:0000259" key="8">
    <source>
        <dbReference type="PROSITE" id="PS52019"/>
    </source>
</evidence>
<dbReference type="InterPro" id="IPR050091">
    <property type="entry name" value="PKS_NRPS_Biosynth_Enz"/>
</dbReference>
<dbReference type="FunFam" id="3.40.366.10:FF:000002">
    <property type="entry name" value="Probable polyketide synthase 2"/>
    <property type="match status" value="1"/>
</dbReference>
<evidence type="ECO:0000259" key="7">
    <source>
        <dbReference type="PROSITE" id="PS52004"/>
    </source>
</evidence>
<dbReference type="Pfam" id="PF14765">
    <property type="entry name" value="PS-DH"/>
    <property type="match status" value="1"/>
</dbReference>
<dbReference type="SMART" id="SM00826">
    <property type="entry name" value="PKS_DH"/>
    <property type="match status" value="1"/>
</dbReference>
<dbReference type="EMBL" id="CP012109">
    <property type="protein sequence ID" value="AKQ65465.1"/>
    <property type="molecule type" value="Genomic_DNA"/>
</dbReference>
<dbReference type="InterPro" id="IPR049552">
    <property type="entry name" value="PKS_DH_N"/>
</dbReference>
<dbReference type="FunFam" id="3.40.47.10:FF:000019">
    <property type="entry name" value="Polyketide synthase type I"/>
    <property type="match status" value="1"/>
</dbReference>
<dbReference type="eggNOG" id="COG3321">
    <property type="taxonomic scope" value="Bacteria"/>
</dbReference>
<dbReference type="GO" id="GO:0004312">
    <property type="term" value="F:fatty acid synthase activity"/>
    <property type="evidence" value="ECO:0007669"/>
    <property type="project" value="TreeGrafter"/>
</dbReference>
<dbReference type="Gene3D" id="1.10.1200.10">
    <property type="entry name" value="ACP-like"/>
    <property type="match status" value="1"/>
</dbReference>
<dbReference type="PROSITE" id="PS52004">
    <property type="entry name" value="KS3_2"/>
    <property type="match status" value="1"/>
</dbReference>
<feature type="active site" description="Proton donor; for dehydratase activity" evidence="5">
    <location>
        <position position="1127"/>
    </location>
</feature>
<dbReference type="PROSITE" id="PS00012">
    <property type="entry name" value="PHOSPHOPANTETHEINE"/>
    <property type="match status" value="1"/>
</dbReference>
<dbReference type="InterPro" id="IPR032821">
    <property type="entry name" value="PKS_assoc"/>
</dbReference>
<dbReference type="SMART" id="SM00823">
    <property type="entry name" value="PKS_PP"/>
    <property type="match status" value="1"/>
</dbReference>
<keyword evidence="1" id="KW-0596">Phosphopantetheine</keyword>
<dbReference type="STRING" id="1297742.A176_002377"/>
<dbReference type="Pfam" id="PF00550">
    <property type="entry name" value="PP-binding"/>
    <property type="match status" value="1"/>
</dbReference>
<dbReference type="SMART" id="SM00822">
    <property type="entry name" value="PKS_KR"/>
    <property type="match status" value="1"/>
</dbReference>
<dbReference type="PANTHER" id="PTHR43775">
    <property type="entry name" value="FATTY ACID SYNTHASE"/>
    <property type="match status" value="1"/>
</dbReference>
<dbReference type="GO" id="GO:0031177">
    <property type="term" value="F:phosphopantetheine binding"/>
    <property type="evidence" value="ECO:0007669"/>
    <property type="project" value="InterPro"/>
</dbReference>
<dbReference type="InterPro" id="IPR020806">
    <property type="entry name" value="PKS_PP-bd"/>
</dbReference>
<dbReference type="InterPro" id="IPR014030">
    <property type="entry name" value="Ketoacyl_synth_N"/>
</dbReference>
<dbReference type="Gene3D" id="3.40.366.10">
    <property type="entry name" value="Malonyl-Coenzyme A Acyl Carrier Protein, domain 2"/>
    <property type="match status" value="1"/>
</dbReference>
<dbReference type="Pfam" id="PF08659">
    <property type="entry name" value="KR"/>
    <property type="match status" value="1"/>
</dbReference>
<dbReference type="InterPro" id="IPR016035">
    <property type="entry name" value="Acyl_Trfase/lysoPLipase"/>
</dbReference>
<dbReference type="InterPro" id="IPR018201">
    <property type="entry name" value="Ketoacyl_synth_AS"/>
</dbReference>
<keyword evidence="10" id="KW-1185">Reference proteome</keyword>
<evidence type="ECO:0000256" key="1">
    <source>
        <dbReference type="ARBA" id="ARBA00022450"/>
    </source>
</evidence>
<dbReference type="Gene3D" id="3.30.70.3290">
    <property type="match status" value="1"/>
</dbReference>
<evidence type="ECO:0000256" key="4">
    <source>
        <dbReference type="ARBA" id="ARBA00054155"/>
    </source>
</evidence>
<dbReference type="InterPro" id="IPR049551">
    <property type="entry name" value="PKS_DH_C"/>
</dbReference>
<dbReference type="InterPro" id="IPR013968">
    <property type="entry name" value="PKS_KR"/>
</dbReference>
<protein>
    <submittedName>
        <fullName evidence="9">Malonyl CoA-acyl carrier protein transacylase</fullName>
    </submittedName>
</protein>
<dbReference type="Pfam" id="PF16197">
    <property type="entry name" value="KAsynt_C_assoc"/>
    <property type="match status" value="1"/>
</dbReference>
<dbReference type="OrthoDB" id="5476655at2"/>
<dbReference type="GO" id="GO:0004315">
    <property type="term" value="F:3-oxoacyl-[acyl-carrier-protein] synthase activity"/>
    <property type="evidence" value="ECO:0007669"/>
    <property type="project" value="InterPro"/>
</dbReference>
<evidence type="ECO:0000256" key="5">
    <source>
        <dbReference type="PROSITE-ProRule" id="PRU01363"/>
    </source>
</evidence>
<evidence type="ECO:0000259" key="6">
    <source>
        <dbReference type="PROSITE" id="PS50075"/>
    </source>
</evidence>
<proteinExistence type="predicted"/>
<dbReference type="InterPro" id="IPR036736">
    <property type="entry name" value="ACP-like_sf"/>
</dbReference>
<dbReference type="InterPro" id="IPR014031">
    <property type="entry name" value="Ketoacyl_synth_C"/>
</dbReference>
<name>A0A0H4WVU9_9BACT</name>
<dbReference type="InterPro" id="IPR009081">
    <property type="entry name" value="PP-bd_ACP"/>
</dbReference>
<dbReference type="PANTHER" id="PTHR43775:SF37">
    <property type="entry name" value="SI:DKEY-61P9.11"/>
    <property type="match status" value="1"/>
</dbReference>
<dbReference type="Gene3D" id="3.10.129.110">
    <property type="entry name" value="Polyketide synthase dehydratase"/>
    <property type="match status" value="1"/>
</dbReference>
<feature type="active site" description="Proton acceptor; for dehydratase activity" evidence="5">
    <location>
        <position position="961"/>
    </location>
</feature>
<dbReference type="RefSeq" id="WP_021780891.1">
    <property type="nucleotide sequence ID" value="NZ_CP012109.1"/>
</dbReference>
<dbReference type="InterPro" id="IPR016036">
    <property type="entry name" value="Malonyl_transacylase_ACP-bd"/>
</dbReference>
<feature type="domain" description="Ketosynthase family 3 (KS3)" evidence="7">
    <location>
        <begin position="36"/>
        <end position="462"/>
    </location>
</feature>
<evidence type="ECO:0000256" key="3">
    <source>
        <dbReference type="ARBA" id="ARBA00022679"/>
    </source>
</evidence>
<keyword evidence="3" id="KW-0808">Transferase</keyword>
<dbReference type="Proteomes" id="UP000009026">
    <property type="component" value="Chromosome"/>
</dbReference>
<reference evidence="9 10" key="1">
    <citation type="journal article" date="2016" name="PLoS ONE">
        <title>Complete Genome Sequence and Comparative Genomics of a Novel Myxobacterium Myxococcus hansupus.</title>
        <authorList>
            <person name="Sharma G."/>
            <person name="Narwani T."/>
            <person name="Subramanian S."/>
        </authorList>
    </citation>
    <scope>NUCLEOTIDE SEQUENCE [LARGE SCALE GENOMIC DNA]</scope>
    <source>
        <strain evidence="10">mixupus</strain>
    </source>
</reference>
<dbReference type="SMART" id="SM01294">
    <property type="entry name" value="PKS_PP_betabranch"/>
    <property type="match status" value="1"/>
</dbReference>
<dbReference type="Pfam" id="PF00109">
    <property type="entry name" value="ketoacyl-synt"/>
    <property type="match status" value="1"/>
</dbReference>
<dbReference type="SUPFAM" id="SSF47336">
    <property type="entry name" value="ACP-like"/>
    <property type="match status" value="1"/>
</dbReference>
<dbReference type="CDD" id="cd00833">
    <property type="entry name" value="PKS"/>
    <property type="match status" value="1"/>
</dbReference>
<gene>
    <name evidence="9" type="ORF">A176_002377</name>
</gene>
<feature type="domain" description="Carrier" evidence="6">
    <location>
        <begin position="1732"/>
        <end position="1810"/>
    </location>
</feature>
<dbReference type="InterPro" id="IPR001227">
    <property type="entry name" value="Ac_transferase_dom_sf"/>
</dbReference>